<evidence type="ECO:0000256" key="1">
    <source>
        <dbReference type="SAM" id="Coils"/>
    </source>
</evidence>
<dbReference type="Pfam" id="PF04380">
    <property type="entry name" value="BMFP"/>
    <property type="match status" value="1"/>
</dbReference>
<sequence>MSIHNPLLNDFGRVANGALGALSGLRGEVETRLREHFERFTAGLDMVTREEFEVVSAIARKARQEQESLEARIRVLEARLAEASDTRL</sequence>
<gene>
    <name evidence="2" type="ORF">SAMN04244559_00501</name>
</gene>
<keyword evidence="1" id="KW-0175">Coiled coil</keyword>
<reference evidence="3" key="1">
    <citation type="submission" date="2016-10" db="EMBL/GenBank/DDBJ databases">
        <authorList>
            <person name="Varghese N."/>
            <person name="Submissions S."/>
        </authorList>
    </citation>
    <scope>NUCLEOTIDE SEQUENCE [LARGE SCALE GENOMIC DNA]</scope>
    <source>
        <strain evidence="3">DSM 13234</strain>
    </source>
</reference>
<evidence type="ECO:0000313" key="2">
    <source>
        <dbReference type="EMBL" id="SEH27397.1"/>
    </source>
</evidence>
<name>A0A1H6GV88_MAGFU</name>
<keyword evidence="3" id="KW-1185">Reference proteome</keyword>
<accession>A0A1H6GV88</accession>
<protein>
    <submittedName>
        <fullName evidence="2">BMFP domain-containing protein YqiC</fullName>
    </submittedName>
</protein>
<feature type="coiled-coil region" evidence="1">
    <location>
        <begin position="59"/>
        <end position="86"/>
    </location>
</feature>
<organism evidence="2 3">
    <name type="scientific">Magnetospirillum fulvum</name>
    <name type="common">Rhodospirillum fulvum</name>
    <dbReference type="NCBI Taxonomy" id="1082"/>
    <lineage>
        <taxon>Bacteria</taxon>
        <taxon>Pseudomonadati</taxon>
        <taxon>Pseudomonadota</taxon>
        <taxon>Alphaproteobacteria</taxon>
        <taxon>Rhodospirillales</taxon>
        <taxon>Rhodospirillaceae</taxon>
        <taxon>Magnetospirillum</taxon>
    </lineage>
</organism>
<dbReference type="Proteomes" id="UP000182983">
    <property type="component" value="Unassembled WGS sequence"/>
</dbReference>
<proteinExistence type="predicted"/>
<dbReference type="AlphaFoldDB" id="A0A1H6GV88"/>
<dbReference type="EMBL" id="FNWO01000002">
    <property type="protein sequence ID" value="SEH27397.1"/>
    <property type="molecule type" value="Genomic_DNA"/>
</dbReference>
<dbReference type="InterPro" id="IPR007475">
    <property type="entry name" value="UbiK"/>
</dbReference>
<dbReference type="RefSeq" id="WP_074765236.1">
    <property type="nucleotide sequence ID" value="NZ_FNWO01000002.1"/>
</dbReference>
<evidence type="ECO:0000313" key="3">
    <source>
        <dbReference type="Proteomes" id="UP000182983"/>
    </source>
</evidence>
<dbReference type="OrthoDB" id="7392124at2"/>